<comment type="caution">
    <text evidence="1">The sequence shown here is derived from an EMBL/GenBank/DDBJ whole genome shotgun (WGS) entry which is preliminary data.</text>
</comment>
<dbReference type="OrthoDB" id="10479188at2759"/>
<protein>
    <submittedName>
        <fullName evidence="1">Uncharacterized protein</fullName>
    </submittedName>
</protein>
<evidence type="ECO:0000313" key="1">
    <source>
        <dbReference type="EMBL" id="KAG2435027.1"/>
    </source>
</evidence>
<dbReference type="EMBL" id="JAEHOD010000054">
    <property type="protein sequence ID" value="KAG2435027.1"/>
    <property type="molecule type" value="Genomic_DNA"/>
</dbReference>
<organism evidence="1 2">
    <name type="scientific">Chlamydomonas schloesseri</name>
    <dbReference type="NCBI Taxonomy" id="2026947"/>
    <lineage>
        <taxon>Eukaryota</taxon>
        <taxon>Viridiplantae</taxon>
        <taxon>Chlorophyta</taxon>
        <taxon>core chlorophytes</taxon>
        <taxon>Chlorophyceae</taxon>
        <taxon>CS clade</taxon>
        <taxon>Chlamydomonadales</taxon>
        <taxon>Chlamydomonadaceae</taxon>
        <taxon>Chlamydomonas</taxon>
    </lineage>
</organism>
<reference evidence="1" key="1">
    <citation type="journal article" date="2020" name="bioRxiv">
        <title>Comparative genomics of Chlamydomonas.</title>
        <authorList>
            <person name="Craig R.J."/>
            <person name="Hasan A.R."/>
            <person name="Ness R.W."/>
            <person name="Keightley P.D."/>
        </authorList>
    </citation>
    <scope>NUCLEOTIDE SEQUENCE</scope>
    <source>
        <strain evidence="1">CCAP 11/173</strain>
    </source>
</reference>
<name>A0A835VZH6_9CHLO</name>
<evidence type="ECO:0000313" key="2">
    <source>
        <dbReference type="Proteomes" id="UP000613740"/>
    </source>
</evidence>
<accession>A0A835VZH6</accession>
<dbReference type="AlphaFoldDB" id="A0A835VZH6"/>
<proteinExistence type="predicted"/>
<sequence>MKACLAASLITGRAAAGYGGGNETEAQLEGRAAAGYGGGNETEAQLEGRAAAGRARLKQVNPRRWSGRVVHKECGQVLVIDKAPQMAKRGNFVTKRCPRCKKTVTVSTKELAMDLCDSDSE</sequence>
<dbReference type="Proteomes" id="UP000613740">
    <property type="component" value="Unassembled WGS sequence"/>
</dbReference>
<keyword evidence="2" id="KW-1185">Reference proteome</keyword>
<gene>
    <name evidence="1" type="ORF">HYH02_012024</name>
</gene>